<evidence type="ECO:0000259" key="11">
    <source>
        <dbReference type="Pfam" id="PF02880"/>
    </source>
</evidence>
<comment type="cofactor">
    <cofactor evidence="1">
        <name>Mg(2+)</name>
        <dbReference type="ChEBI" id="CHEBI:18420"/>
    </cofactor>
</comment>
<keyword evidence="5 7" id="KW-0460">Magnesium</keyword>
<dbReference type="SUPFAM" id="SSF53738">
    <property type="entry name" value="Phosphoglucomutase, first 3 domains"/>
    <property type="match status" value="3"/>
</dbReference>
<comment type="caution">
    <text evidence="12">The sequence shown here is derived from an EMBL/GenBank/DDBJ whole genome shotgun (WGS) entry which is preliminary data.</text>
</comment>
<dbReference type="InterPro" id="IPR005845">
    <property type="entry name" value="A-D-PHexomutase_a/b/a-II"/>
</dbReference>
<evidence type="ECO:0000256" key="7">
    <source>
        <dbReference type="RuleBase" id="RU004326"/>
    </source>
</evidence>
<dbReference type="InterPro" id="IPR036900">
    <property type="entry name" value="A-D-PHexomutase_C_sf"/>
</dbReference>
<gene>
    <name evidence="12" type="ORF">ACFSCT_02700</name>
</gene>
<keyword evidence="3" id="KW-0597">Phosphoprotein</keyword>
<evidence type="ECO:0000256" key="5">
    <source>
        <dbReference type="ARBA" id="ARBA00022842"/>
    </source>
</evidence>
<evidence type="ECO:0000256" key="3">
    <source>
        <dbReference type="ARBA" id="ARBA00022553"/>
    </source>
</evidence>
<evidence type="ECO:0000313" key="12">
    <source>
        <dbReference type="EMBL" id="MFD1880623.1"/>
    </source>
</evidence>
<accession>A0ABW4R4P3</accession>
<dbReference type="CDD" id="cd03089">
    <property type="entry name" value="PMM_PGM"/>
    <property type="match status" value="1"/>
</dbReference>
<evidence type="ECO:0000256" key="4">
    <source>
        <dbReference type="ARBA" id="ARBA00022723"/>
    </source>
</evidence>
<dbReference type="PROSITE" id="PS00710">
    <property type="entry name" value="PGM_PMM"/>
    <property type="match status" value="1"/>
</dbReference>
<dbReference type="Gene3D" id="3.40.120.10">
    <property type="entry name" value="Alpha-D-Glucose-1,6-Bisphosphate, subunit A, domain 3"/>
    <property type="match status" value="3"/>
</dbReference>
<keyword evidence="4 7" id="KW-0479">Metal-binding</keyword>
<evidence type="ECO:0000256" key="1">
    <source>
        <dbReference type="ARBA" id="ARBA00001946"/>
    </source>
</evidence>
<dbReference type="PANTHER" id="PTHR43771:SF1">
    <property type="entry name" value="PHOSPHOMANNOMUTASE"/>
    <property type="match status" value="1"/>
</dbReference>
<dbReference type="Pfam" id="PF02878">
    <property type="entry name" value="PGM_PMM_I"/>
    <property type="match status" value="1"/>
</dbReference>
<protein>
    <submittedName>
        <fullName evidence="12">Phosphomannomutase</fullName>
    </submittedName>
</protein>
<dbReference type="EMBL" id="JBHUEN010000006">
    <property type="protein sequence ID" value="MFD1880623.1"/>
    <property type="molecule type" value="Genomic_DNA"/>
</dbReference>
<dbReference type="Proteomes" id="UP001597213">
    <property type="component" value="Unassembled WGS sequence"/>
</dbReference>
<dbReference type="InterPro" id="IPR005846">
    <property type="entry name" value="A-D-PHexomutase_a/b/a-III"/>
</dbReference>
<dbReference type="InterPro" id="IPR005843">
    <property type="entry name" value="A-D-PHexomutase_C"/>
</dbReference>
<dbReference type="InterPro" id="IPR016055">
    <property type="entry name" value="A-D-PHexomutase_a/b/a-I/II/III"/>
</dbReference>
<dbReference type="Gene3D" id="3.30.310.50">
    <property type="entry name" value="Alpha-D-phosphohexomutase, C-terminal domain"/>
    <property type="match status" value="1"/>
</dbReference>
<evidence type="ECO:0000259" key="10">
    <source>
        <dbReference type="Pfam" id="PF02879"/>
    </source>
</evidence>
<sequence>MPANRTPLTCFKAYDIRGRLGQDLDAGIAYRIGRGFARALDARRVVLGRDIRASSAELAGAVAKALQDEGVEVLDLGLCGTEEMYFAVTHFGADGGVEVTASHNPMDYNGMKMVRAGSAPLDTATGLGAIRDLAEADDFGAPRPGGSVRDVAVEARAAYVARVMEFVDVAALRPLKIVVNAGNGAAGPTFDAIAAALAERGAPLEFIRMHHQPDGSFPNGIPNPLLPENQPATADAVRTAGADLGLAWDGDFDRCFFFDETGAFIDGEYMVGLLAAAFLAREPGARIIHDPRVIWNTQDVVAKAGGHAVQARTGHAFLKAALRAHDAVYGGEMSAHHYFRDFVYCDSGMIPWLLVVELMGRSGQDLSQLVAARRAAFPSSGEINFLVEDVPAIRQRVEAEYGPDAVARDEMDGLSLDMGEWRLNLRASNTEPVLRLNVESRGDRALLERKVADLTRLITEKA</sequence>
<feature type="domain" description="Alpha-D-phosphohexomutase alpha/beta/alpha" evidence="9">
    <location>
        <begin position="11"/>
        <end position="137"/>
    </location>
</feature>
<evidence type="ECO:0000259" key="8">
    <source>
        <dbReference type="Pfam" id="PF00408"/>
    </source>
</evidence>
<reference evidence="13" key="1">
    <citation type="journal article" date="2019" name="Int. J. Syst. Evol. Microbiol.">
        <title>The Global Catalogue of Microorganisms (GCM) 10K type strain sequencing project: providing services to taxonomists for standard genome sequencing and annotation.</title>
        <authorList>
            <consortium name="The Broad Institute Genomics Platform"/>
            <consortium name="The Broad Institute Genome Sequencing Center for Infectious Disease"/>
            <person name="Wu L."/>
            <person name="Ma J."/>
        </authorList>
    </citation>
    <scope>NUCLEOTIDE SEQUENCE [LARGE SCALE GENOMIC DNA]</scope>
    <source>
        <strain evidence="13">CCUG 56029</strain>
    </source>
</reference>
<evidence type="ECO:0000256" key="6">
    <source>
        <dbReference type="ARBA" id="ARBA00023235"/>
    </source>
</evidence>
<dbReference type="InterPro" id="IPR005844">
    <property type="entry name" value="A-D-PHexomutase_a/b/a-I"/>
</dbReference>
<dbReference type="Pfam" id="PF00408">
    <property type="entry name" value="PGM_PMM_IV"/>
    <property type="match status" value="1"/>
</dbReference>
<dbReference type="InterPro" id="IPR005841">
    <property type="entry name" value="Alpha-D-phosphohexomutase_SF"/>
</dbReference>
<feature type="domain" description="Alpha-D-phosphohexomutase alpha/beta/alpha" evidence="10">
    <location>
        <begin position="158"/>
        <end position="262"/>
    </location>
</feature>
<feature type="domain" description="Alpha-D-phosphohexomutase C-terminal" evidence="8">
    <location>
        <begin position="382"/>
        <end position="454"/>
    </location>
</feature>
<dbReference type="PRINTS" id="PR00509">
    <property type="entry name" value="PGMPMM"/>
</dbReference>
<dbReference type="InterPro" id="IPR016066">
    <property type="entry name" value="A-D-PHexomutase_CS"/>
</dbReference>
<dbReference type="SUPFAM" id="SSF55957">
    <property type="entry name" value="Phosphoglucomutase, C-terminal domain"/>
    <property type="match status" value="1"/>
</dbReference>
<evidence type="ECO:0000256" key="2">
    <source>
        <dbReference type="ARBA" id="ARBA00010231"/>
    </source>
</evidence>
<keyword evidence="6" id="KW-0413">Isomerase</keyword>
<name>A0ABW4R4P3_9RHOB</name>
<dbReference type="PANTHER" id="PTHR43771">
    <property type="entry name" value="PHOSPHOMANNOMUTASE"/>
    <property type="match status" value="1"/>
</dbReference>
<organism evidence="12 13">
    <name type="scientific">Paracoccus pacificus</name>
    <dbReference type="NCBI Taxonomy" id="1463598"/>
    <lineage>
        <taxon>Bacteria</taxon>
        <taxon>Pseudomonadati</taxon>
        <taxon>Pseudomonadota</taxon>
        <taxon>Alphaproteobacteria</taxon>
        <taxon>Rhodobacterales</taxon>
        <taxon>Paracoccaceae</taxon>
        <taxon>Paracoccus</taxon>
    </lineage>
</organism>
<keyword evidence="13" id="KW-1185">Reference proteome</keyword>
<feature type="domain" description="Alpha-D-phosphohexomutase alpha/beta/alpha" evidence="11">
    <location>
        <begin position="266"/>
        <end position="373"/>
    </location>
</feature>
<dbReference type="RefSeq" id="WP_379139944.1">
    <property type="nucleotide sequence ID" value="NZ_JBHUEN010000006.1"/>
</dbReference>
<dbReference type="Pfam" id="PF02879">
    <property type="entry name" value="PGM_PMM_II"/>
    <property type="match status" value="1"/>
</dbReference>
<proteinExistence type="inferred from homology"/>
<dbReference type="Pfam" id="PF02880">
    <property type="entry name" value="PGM_PMM_III"/>
    <property type="match status" value="1"/>
</dbReference>
<comment type="similarity">
    <text evidence="2 7">Belongs to the phosphohexose mutase family.</text>
</comment>
<evidence type="ECO:0000259" key="9">
    <source>
        <dbReference type="Pfam" id="PF02878"/>
    </source>
</evidence>
<evidence type="ECO:0000313" key="13">
    <source>
        <dbReference type="Proteomes" id="UP001597213"/>
    </source>
</evidence>